<evidence type="ECO:0000259" key="1">
    <source>
        <dbReference type="Pfam" id="PF16778"/>
    </source>
</evidence>
<dbReference type="KEGG" id="bban:J4G43_025825"/>
<reference evidence="3 4" key="2">
    <citation type="journal article" date="2022" name="Int. J. Syst. Evol. Microbiol.">
        <title>Strains of Bradyrhizobium barranii sp. nov. associated with legumes native to Canada are symbionts of soybeans and belong to different subspecies (subsp. barranii subsp. nov. and subsp. apii subsp. nov.) and symbiovars (sv. glycinearum and sv. septentrionale).</title>
        <authorList>
            <person name="Bromfield E.S.P."/>
            <person name="Cloutier S."/>
            <person name="Wasai-Hara S."/>
            <person name="Minamisawa K."/>
        </authorList>
    </citation>
    <scope>NUCLEOTIDE SEQUENCE [LARGE SCALE GENOMIC DNA]</scope>
    <source>
        <strain evidence="3 4">144S4</strain>
    </source>
</reference>
<dbReference type="AlphaFoldDB" id="A0A939M7J3"/>
<evidence type="ECO:0000313" key="2">
    <source>
        <dbReference type="EMBL" id="MBO1864597.1"/>
    </source>
</evidence>
<dbReference type="EMBL" id="JAGEMI010000001">
    <property type="protein sequence ID" value="MBO1864597.1"/>
    <property type="molecule type" value="Genomic_DNA"/>
</dbReference>
<protein>
    <submittedName>
        <fullName evidence="3">Phage tail assembly chaperone</fullName>
    </submittedName>
</protein>
<proteinExistence type="predicted"/>
<dbReference type="Proteomes" id="UP000664702">
    <property type="component" value="Chromosome"/>
</dbReference>
<accession>A0A939M7J3</accession>
<dbReference type="Gene3D" id="6.10.140.1310">
    <property type="match status" value="1"/>
</dbReference>
<feature type="domain" description="Phage tail assembly chaperone-like" evidence="1">
    <location>
        <begin position="73"/>
        <end position="119"/>
    </location>
</feature>
<gene>
    <name evidence="3" type="ORF">J4G43_025825</name>
    <name evidence="2" type="ORF">J4G43_27825</name>
</gene>
<dbReference type="EMBL" id="CP086136">
    <property type="protein sequence ID" value="UEM08244.1"/>
    <property type="molecule type" value="Genomic_DNA"/>
</dbReference>
<evidence type="ECO:0000313" key="3">
    <source>
        <dbReference type="EMBL" id="UEM08244.1"/>
    </source>
</evidence>
<dbReference type="RefSeq" id="WP_038959323.1">
    <property type="nucleotide sequence ID" value="NZ_CP086136.1"/>
</dbReference>
<evidence type="ECO:0000313" key="4">
    <source>
        <dbReference type="Proteomes" id="UP000664702"/>
    </source>
</evidence>
<reference evidence="2" key="1">
    <citation type="submission" date="2021-03" db="EMBL/GenBank/DDBJ databases">
        <title>Whole Genome Sequence of Bradyrhizobium sp. Strain 144S4.</title>
        <authorList>
            <person name="Bromfield E.S.P."/>
            <person name="Cloutier S."/>
        </authorList>
    </citation>
    <scope>NUCLEOTIDE SEQUENCE [LARGE SCALE GENOMIC DNA]</scope>
    <source>
        <strain evidence="2">144S4</strain>
    </source>
</reference>
<organism evidence="2">
    <name type="scientific">Bradyrhizobium barranii subsp. barranii</name>
    <dbReference type="NCBI Taxonomy" id="2823807"/>
    <lineage>
        <taxon>Bacteria</taxon>
        <taxon>Pseudomonadati</taxon>
        <taxon>Pseudomonadota</taxon>
        <taxon>Alphaproteobacteria</taxon>
        <taxon>Hyphomicrobiales</taxon>
        <taxon>Nitrobacteraceae</taxon>
        <taxon>Bradyrhizobium</taxon>
        <taxon>Bradyrhizobium barranii</taxon>
    </lineage>
</organism>
<dbReference type="InterPro" id="IPR031893">
    <property type="entry name" value="Phage_tail_APC"/>
</dbReference>
<dbReference type="Pfam" id="PF16778">
    <property type="entry name" value="Phage_tail_APC"/>
    <property type="match status" value="1"/>
</dbReference>
<sequence length="148" mass="16118">MNIHYSVTTGQIMVVGFGPVDDQDGADSHLDGCKVLIVDDGQAVDARRDRVDPITRTVVLKDAPDAPDTLADVRRAVAAELAGTDRFVLPDFPISETERAAWISYRKELRDSSKGRATPADMLSAVPVRPDDVDAFEWLRSRLSAPGV</sequence>
<name>A0A939M7J3_9BRAD</name>